<dbReference type="AlphaFoldDB" id="A0A8J2FNW7"/>
<keyword evidence="2" id="KW-1185">Reference proteome</keyword>
<protein>
    <submittedName>
        <fullName evidence="1">Uncharacterized protein</fullName>
    </submittedName>
</protein>
<evidence type="ECO:0000313" key="1">
    <source>
        <dbReference type="EMBL" id="CAF0698555.1"/>
    </source>
</evidence>
<dbReference type="EMBL" id="CAJNOB010000021">
    <property type="protein sequence ID" value="CAF0698555.1"/>
    <property type="molecule type" value="Genomic_DNA"/>
</dbReference>
<gene>
    <name evidence="1" type="ORF">MPNT_280024</name>
</gene>
<organism evidence="1 2">
    <name type="scientific">Candidatus Methylacidithermus pantelleriae</name>
    <dbReference type="NCBI Taxonomy" id="2744239"/>
    <lineage>
        <taxon>Bacteria</taxon>
        <taxon>Pseudomonadati</taxon>
        <taxon>Verrucomicrobiota</taxon>
        <taxon>Methylacidiphilae</taxon>
        <taxon>Methylacidiphilales</taxon>
        <taxon>Methylacidiphilaceae</taxon>
        <taxon>Candidatus Methylacidithermus</taxon>
    </lineage>
</organism>
<name>A0A8J2FNW7_9BACT</name>
<reference evidence="1" key="1">
    <citation type="submission" date="2021-02" db="EMBL/GenBank/DDBJ databases">
        <authorList>
            <person name="Cremers G."/>
            <person name="Picone N."/>
        </authorList>
    </citation>
    <scope>NUCLEOTIDE SEQUENCE</scope>
    <source>
        <strain evidence="1">PQ17</strain>
    </source>
</reference>
<comment type="caution">
    <text evidence="1">The sequence shown here is derived from an EMBL/GenBank/DDBJ whole genome shotgun (WGS) entry which is preliminary data.</text>
</comment>
<accession>A0A8J2FNW7</accession>
<sequence>MLSSYLRDPLGSAEKKEEAGPVLGVARFLLWIFRKGFGNLQFAFGQSPRAGSLQGNERFSGLLSGSLSGSIRLGRRAVSP</sequence>
<dbReference type="Proteomes" id="UP000663859">
    <property type="component" value="Unassembled WGS sequence"/>
</dbReference>
<evidence type="ECO:0000313" key="2">
    <source>
        <dbReference type="Proteomes" id="UP000663859"/>
    </source>
</evidence>
<proteinExistence type="predicted"/>